<feature type="domain" description="Calcium-activated potassium channel BK alpha subunit" evidence="14">
    <location>
        <begin position="533"/>
        <end position="618"/>
    </location>
</feature>
<evidence type="ECO:0000256" key="10">
    <source>
        <dbReference type="ARBA" id="ARBA00023303"/>
    </source>
</evidence>
<dbReference type="Gene3D" id="1.10.287.70">
    <property type="match status" value="1"/>
</dbReference>
<feature type="region of interest" description="Disordered" evidence="12">
    <location>
        <begin position="988"/>
        <end position="1022"/>
    </location>
</feature>
<keyword evidence="5" id="KW-0631">Potassium channel</keyword>
<proteinExistence type="predicted"/>
<evidence type="ECO:0000256" key="12">
    <source>
        <dbReference type="SAM" id="MobiDB-lite"/>
    </source>
</evidence>
<evidence type="ECO:0000256" key="3">
    <source>
        <dbReference type="ARBA" id="ARBA00022538"/>
    </source>
</evidence>
<feature type="domain" description="RCK N-terminal" evidence="16">
    <location>
        <begin position="824"/>
        <end position="950"/>
    </location>
</feature>
<dbReference type="GO" id="GO:0015271">
    <property type="term" value="F:outward rectifier potassium channel activity"/>
    <property type="evidence" value="ECO:0007669"/>
    <property type="project" value="TreeGrafter"/>
</dbReference>
<comment type="catalytic activity">
    <reaction evidence="11">
        <text>K(+)(in) = K(+)(out)</text>
        <dbReference type="Rhea" id="RHEA:29463"/>
        <dbReference type="ChEBI" id="CHEBI:29103"/>
    </reaction>
</comment>
<evidence type="ECO:0000313" key="18">
    <source>
        <dbReference type="Proteomes" id="UP000318582"/>
    </source>
</evidence>
<dbReference type="PANTHER" id="PTHR10027:SF10">
    <property type="entry name" value="SLOWPOKE 2, ISOFORM D"/>
    <property type="match status" value="1"/>
</dbReference>
<evidence type="ECO:0008006" key="19">
    <source>
        <dbReference type="Google" id="ProtNLM"/>
    </source>
</evidence>
<dbReference type="InterPro" id="IPR047871">
    <property type="entry name" value="K_chnl_Slo-like"/>
</dbReference>
<keyword evidence="2" id="KW-0813">Transport</keyword>
<evidence type="ECO:0000259" key="14">
    <source>
        <dbReference type="Pfam" id="PF03493"/>
    </source>
</evidence>
<dbReference type="Proteomes" id="UP000318582">
    <property type="component" value="Unassembled WGS sequence"/>
</dbReference>
<dbReference type="InterPro" id="IPR003148">
    <property type="entry name" value="RCK_N"/>
</dbReference>
<protein>
    <recommendedName>
        <fullName evidence="19">Calcium-activated potassium channel BK alpha subunit domain-containing protein</fullName>
    </recommendedName>
</protein>
<feature type="transmembrane region" description="Helical" evidence="13">
    <location>
        <begin position="297"/>
        <end position="315"/>
    </location>
</feature>
<dbReference type="Pfam" id="PF07885">
    <property type="entry name" value="Ion_trans_2"/>
    <property type="match status" value="1"/>
</dbReference>
<comment type="caution">
    <text evidence="17">The sequence shown here is derived from an EMBL/GenBank/DDBJ whole genome shotgun (WGS) entry which is preliminary data.</text>
</comment>
<keyword evidence="10" id="KW-0407">Ion channel</keyword>
<reference evidence="17 18" key="1">
    <citation type="journal article" date="2019" name="Sci. Rep.">
        <title>Comparative genomics of chytrid fungi reveal insights into the obligate biotrophic and pathogenic lifestyle of Synchytrium endobioticum.</title>
        <authorList>
            <person name="van de Vossenberg B.T.L.H."/>
            <person name="Warris S."/>
            <person name="Nguyen H.D.T."/>
            <person name="van Gent-Pelzer M.P.E."/>
            <person name="Joly D.L."/>
            <person name="van de Geest H.C."/>
            <person name="Bonants P.J.M."/>
            <person name="Smith D.S."/>
            <person name="Levesque C.A."/>
            <person name="van der Lee T.A.J."/>
        </authorList>
    </citation>
    <scope>NUCLEOTIDE SEQUENCE [LARGE SCALE GENOMIC DNA]</scope>
    <source>
        <strain evidence="17 18">CBS 809.83</strain>
    </source>
</reference>
<feature type="compositionally biased region" description="Low complexity" evidence="12">
    <location>
        <begin position="1002"/>
        <end position="1012"/>
    </location>
</feature>
<dbReference type="GO" id="GO:0005886">
    <property type="term" value="C:plasma membrane"/>
    <property type="evidence" value="ECO:0007669"/>
    <property type="project" value="TreeGrafter"/>
</dbReference>
<feature type="transmembrane region" description="Helical" evidence="13">
    <location>
        <begin position="229"/>
        <end position="250"/>
    </location>
</feature>
<organism evidence="17 18">
    <name type="scientific">Powellomyces hirtus</name>
    <dbReference type="NCBI Taxonomy" id="109895"/>
    <lineage>
        <taxon>Eukaryota</taxon>
        <taxon>Fungi</taxon>
        <taxon>Fungi incertae sedis</taxon>
        <taxon>Chytridiomycota</taxon>
        <taxon>Chytridiomycota incertae sedis</taxon>
        <taxon>Chytridiomycetes</taxon>
        <taxon>Spizellomycetales</taxon>
        <taxon>Powellomycetaceae</taxon>
        <taxon>Powellomyces</taxon>
    </lineage>
</organism>
<feature type="region of interest" description="Disordered" evidence="12">
    <location>
        <begin position="31"/>
        <end position="50"/>
    </location>
</feature>
<evidence type="ECO:0000256" key="4">
    <source>
        <dbReference type="ARBA" id="ARBA00022692"/>
    </source>
</evidence>
<sequence>MAQEIENYRENHHRPVGGLMNILLTNKRAEVRNSGNQSNSRSSSSNLLRQRHQDGTVSLEGLDASREEVAVTARKNKSFARYLVPHPFLRRTTGLSLVRTNYGIRKSATRKNDAPGYDENQRPQKLKPFRVLDAKYHVRQYIMNLAAVTETRAFAMIFVYLDLLVDLLLCLLYLYQISTAVPYPDVSTATWLFVTRPLWAYQVLVVLSFYNLLSFLSRVLLTNEKRRALLSYHPIVDLVTTVPVIVSLGLTNGRYLYVPYFLRCWYLIWRSNRAMSINMDVDSDMGAVSVNPLRHQLIILLSFITAILFTGMSAFQWAEMMFNAQNYTIIEVLYFSLVTASTVGYGDISPGHWVSQTVVIILLLVVLALVPGLISDFLDTWNLNKESSKTFIAGTKKHVILIGNFSNPNRVQDLLNGFLNLRNTRQPDIHIVIVGPKSAPLAVQSLLALPFYKTCTTYLQGSALNENDFDRMKSSEATAAFVLSNRSASDWFEEDQHTTLSSWSFHIHNPHVPLYAEVLLPETAAFHQMSEIVVCVDQIKQLLLGYNCLYTGASTMIMNLIFQSNPSDNCSLPWEYQYSDGLANEIYHRRVNEVFVGKSFAFVSWFVYVEFQAILFAVKPKARPGTDAGDGSLLLLNPGKEYKMKRGDTCFFIAQHASDMEHILRLTEIQMARAYRQYNVGPKDGSPDDVTVDVLDTHDQYSCDRKATKADLKPEPDFKIVNASDDEDGQRDSVPNRRLPRSGPVDRDAAQEVPQKPASIVNVAILDATLDPVDPIESLFEDLFVGRPEAPYTATLSDQPPICRLRKHPLKEMSECMTEDATHLRDHIIVCAGQQPLFRFMCTLRSATIPQSEIRDILIVGPAEPSDEEFAHTLAVFPRVTYLVGDCRRRCDMLRAGVEYAHTVLIMSKPENSFQASKDSNKKPAASEEDVTASFADSAAVMTSHVIYQILASCGISVNNVKSELEQINPDDEAQGVVGPVKQLQEIQEAQSGSSEKEGKSSRPSTLISSTSHRPKPPGSKHQVNVITELLDRKNIRFLHALECSTPMIDHLHSPIYASGQAVVSALLDNFIYAVYQNPATLEIVKALCGDLSDPPPKVATGNDTGAHTRSLLTTIPVGDTMHGKSFGDIYQALALNHGVVPVAILRAPAEILGNVLPFVYTNPVPATLLDKRDRLFVLSARPAVPVQTNAGAGPA</sequence>
<evidence type="ECO:0000259" key="16">
    <source>
        <dbReference type="Pfam" id="PF22614"/>
    </source>
</evidence>
<keyword evidence="4 13" id="KW-0812">Transmembrane</keyword>
<evidence type="ECO:0000256" key="13">
    <source>
        <dbReference type="SAM" id="Phobius"/>
    </source>
</evidence>
<dbReference type="AlphaFoldDB" id="A0A507DZM5"/>
<name>A0A507DZM5_9FUNG</name>
<dbReference type="Gene3D" id="3.40.50.720">
    <property type="entry name" value="NAD(P)-binding Rossmann-like Domain"/>
    <property type="match status" value="2"/>
</dbReference>
<dbReference type="InterPro" id="IPR003929">
    <property type="entry name" value="K_chnl_BK_asu"/>
</dbReference>
<evidence type="ECO:0000256" key="6">
    <source>
        <dbReference type="ARBA" id="ARBA00022958"/>
    </source>
</evidence>
<evidence type="ECO:0000256" key="5">
    <source>
        <dbReference type="ARBA" id="ARBA00022826"/>
    </source>
</evidence>
<evidence type="ECO:0000256" key="1">
    <source>
        <dbReference type="ARBA" id="ARBA00004141"/>
    </source>
</evidence>
<dbReference type="SUPFAM" id="SSF81324">
    <property type="entry name" value="Voltage-gated potassium channels"/>
    <property type="match status" value="1"/>
</dbReference>
<feature type="transmembrane region" description="Helical" evidence="13">
    <location>
        <begin position="153"/>
        <end position="178"/>
    </location>
</feature>
<evidence type="ECO:0000259" key="15">
    <source>
        <dbReference type="Pfam" id="PF07885"/>
    </source>
</evidence>
<evidence type="ECO:0000256" key="2">
    <source>
        <dbReference type="ARBA" id="ARBA00022448"/>
    </source>
</evidence>
<feature type="domain" description="Potassium channel" evidence="15">
    <location>
        <begin position="312"/>
        <end position="379"/>
    </location>
</feature>
<gene>
    <name evidence="17" type="ORF">PhCBS80983_g04659</name>
</gene>
<feature type="compositionally biased region" description="Low complexity" evidence="12">
    <location>
        <begin position="32"/>
        <end position="48"/>
    </location>
</feature>
<keyword evidence="3" id="KW-0633">Potassium transport</keyword>
<evidence type="ECO:0000256" key="11">
    <source>
        <dbReference type="ARBA" id="ARBA00034430"/>
    </source>
</evidence>
<feature type="transmembrane region" description="Helical" evidence="13">
    <location>
        <begin position="358"/>
        <end position="378"/>
    </location>
</feature>
<evidence type="ECO:0000256" key="7">
    <source>
        <dbReference type="ARBA" id="ARBA00022989"/>
    </source>
</evidence>
<keyword evidence="6" id="KW-0630">Potassium</keyword>
<evidence type="ECO:0000313" key="17">
    <source>
        <dbReference type="EMBL" id="TPX56270.1"/>
    </source>
</evidence>
<dbReference type="Pfam" id="PF22614">
    <property type="entry name" value="Slo-like_RCK"/>
    <property type="match status" value="2"/>
</dbReference>
<dbReference type="GO" id="GO:0005228">
    <property type="term" value="F:intracellular sodium-activated potassium channel activity"/>
    <property type="evidence" value="ECO:0007669"/>
    <property type="project" value="TreeGrafter"/>
</dbReference>
<feature type="transmembrane region" description="Helical" evidence="13">
    <location>
        <begin position="198"/>
        <end position="217"/>
    </location>
</feature>
<evidence type="ECO:0000256" key="8">
    <source>
        <dbReference type="ARBA" id="ARBA00023065"/>
    </source>
</evidence>
<feature type="transmembrane region" description="Helical" evidence="13">
    <location>
        <begin position="327"/>
        <end position="346"/>
    </location>
</feature>
<keyword evidence="8" id="KW-0406">Ion transport</keyword>
<dbReference type="InterPro" id="IPR013099">
    <property type="entry name" value="K_chnl_dom"/>
</dbReference>
<feature type="domain" description="RCK N-terminal" evidence="16">
    <location>
        <begin position="396"/>
        <end position="515"/>
    </location>
</feature>
<feature type="region of interest" description="Disordered" evidence="12">
    <location>
        <begin position="714"/>
        <end position="754"/>
    </location>
</feature>
<dbReference type="PANTHER" id="PTHR10027">
    <property type="entry name" value="CALCIUM-ACTIVATED POTASSIUM CHANNEL ALPHA CHAIN"/>
    <property type="match status" value="1"/>
</dbReference>
<dbReference type="EMBL" id="QEAQ01000080">
    <property type="protein sequence ID" value="TPX56270.1"/>
    <property type="molecule type" value="Genomic_DNA"/>
</dbReference>
<evidence type="ECO:0000256" key="9">
    <source>
        <dbReference type="ARBA" id="ARBA00023136"/>
    </source>
</evidence>
<keyword evidence="7 13" id="KW-1133">Transmembrane helix</keyword>
<keyword evidence="18" id="KW-1185">Reference proteome</keyword>
<keyword evidence="9 13" id="KW-0472">Membrane</keyword>
<feature type="transmembrane region" description="Helical" evidence="13">
    <location>
        <begin position="599"/>
        <end position="618"/>
    </location>
</feature>
<dbReference type="Pfam" id="PF03493">
    <property type="entry name" value="BK_channel_a"/>
    <property type="match status" value="1"/>
</dbReference>
<accession>A0A507DZM5</accession>
<comment type="subcellular location">
    <subcellularLocation>
        <location evidence="1">Membrane</location>
        <topology evidence="1">Multi-pass membrane protein</topology>
    </subcellularLocation>
</comment>